<name>A0A183SYW0_SCHSO</name>
<keyword evidence="4" id="KW-1015">Disulfide bond</keyword>
<feature type="domain" description="MRH" evidence="9">
    <location>
        <begin position="1"/>
        <end position="119"/>
    </location>
</feature>
<dbReference type="PROSITE" id="PS51914">
    <property type="entry name" value="MRH"/>
    <property type="match status" value="1"/>
</dbReference>
<keyword evidence="2" id="KW-0732">Signal</keyword>
<comment type="subcellular location">
    <subcellularLocation>
        <location evidence="1">Endoplasmic reticulum</location>
    </subcellularLocation>
</comment>
<dbReference type="InterPro" id="IPR036607">
    <property type="entry name" value="PRKCSH"/>
</dbReference>
<dbReference type="InterPro" id="IPR044865">
    <property type="entry name" value="MRH_dom"/>
</dbReference>
<dbReference type="PANTHER" id="PTHR15414:SF0">
    <property type="entry name" value="ENDOPLASMIC RETICULUM LECTIN 1"/>
    <property type="match status" value="1"/>
</dbReference>
<keyword evidence="3" id="KW-0256">Endoplasmic reticulum</keyword>
<dbReference type="SUPFAM" id="SSF50911">
    <property type="entry name" value="Mannose 6-phosphate receptor domain"/>
    <property type="match status" value="1"/>
</dbReference>
<dbReference type="InterPro" id="IPR009011">
    <property type="entry name" value="Man6P_isomerase_rcpt-bd_dom_sf"/>
</dbReference>
<dbReference type="PANTHER" id="PTHR15414">
    <property type="entry name" value="OS-9-RELATED"/>
    <property type="match status" value="1"/>
</dbReference>
<keyword evidence="11" id="KW-1185">Reference proteome</keyword>
<accession>A0A183SYW0</accession>
<evidence type="ECO:0000256" key="5">
    <source>
        <dbReference type="ARBA" id="ARBA00037585"/>
    </source>
</evidence>
<dbReference type="GO" id="GO:0005788">
    <property type="term" value="C:endoplasmic reticulum lumen"/>
    <property type="evidence" value="ECO:0007669"/>
    <property type="project" value="TreeGrafter"/>
</dbReference>
<evidence type="ECO:0000256" key="6">
    <source>
        <dbReference type="ARBA" id="ARBA00041108"/>
    </source>
</evidence>
<dbReference type="OrthoDB" id="239053at2759"/>
<dbReference type="EMBL" id="UYSU01035221">
    <property type="protein sequence ID" value="VDL95793.1"/>
    <property type="molecule type" value="Genomic_DNA"/>
</dbReference>
<dbReference type="WBParaSite" id="SSLN_0000976801-mRNA-1">
    <property type="protein sequence ID" value="SSLN_0000976801-mRNA-1"/>
    <property type="gene ID" value="SSLN_0000976801"/>
</dbReference>
<proteinExistence type="predicted"/>
<evidence type="ECO:0000256" key="1">
    <source>
        <dbReference type="ARBA" id="ARBA00004240"/>
    </source>
</evidence>
<evidence type="ECO:0000256" key="7">
    <source>
        <dbReference type="ARBA" id="ARBA00041661"/>
    </source>
</evidence>
<evidence type="ECO:0000256" key="2">
    <source>
        <dbReference type="ARBA" id="ARBA00022729"/>
    </source>
</evidence>
<dbReference type="GO" id="GO:0030968">
    <property type="term" value="P:endoplasmic reticulum unfolded protein response"/>
    <property type="evidence" value="ECO:0007669"/>
    <property type="project" value="InterPro"/>
</dbReference>
<dbReference type="Pfam" id="PF13015">
    <property type="entry name" value="PRKCSH_1"/>
    <property type="match status" value="1"/>
</dbReference>
<dbReference type="Gene3D" id="2.70.130.10">
    <property type="entry name" value="Mannose-6-phosphate receptor binding domain"/>
    <property type="match status" value="1"/>
</dbReference>
<evidence type="ECO:0000256" key="4">
    <source>
        <dbReference type="ARBA" id="ARBA00023157"/>
    </source>
</evidence>
<evidence type="ECO:0000313" key="11">
    <source>
        <dbReference type="Proteomes" id="UP000275846"/>
    </source>
</evidence>
<evidence type="ECO:0000313" key="12">
    <source>
        <dbReference type="WBParaSite" id="SSLN_0000976801-mRNA-1"/>
    </source>
</evidence>
<sequence>MSRYKPQLFAKAPVSSPILRTLNAVAFDLNDDVFYHIRWKEEEISRPAVPKSIHLNGRDLPYYESKFDNGTKCDLTGQPRKASVLYVCVENSVGDLFQIMETETCVYQLIVFTNSLCKSQKYSHRKPYSNVISCQAHDEKSPKQPRALEAFLKDKVSLSEDGEATLEGIFGNVHVKGLQVEKVQQGGSVVYRVRTRDTLDKSAKSAEEEYEEQEADITTSQEDRQLPPKVEAEQDPASEPPNFDLEGARTREIHSFLRGSTCLTGGLGWWKHEVCYGSKIVHYHEVIPASIYIYHFCSI</sequence>
<organism evidence="12">
    <name type="scientific">Schistocephalus solidus</name>
    <name type="common">Tapeworm</name>
    <dbReference type="NCBI Taxonomy" id="70667"/>
    <lineage>
        <taxon>Eukaryota</taxon>
        <taxon>Metazoa</taxon>
        <taxon>Spiralia</taxon>
        <taxon>Lophotrochozoa</taxon>
        <taxon>Platyhelminthes</taxon>
        <taxon>Cestoda</taxon>
        <taxon>Eucestoda</taxon>
        <taxon>Diphyllobothriidea</taxon>
        <taxon>Diphyllobothriidae</taxon>
        <taxon>Schistocephalus</taxon>
    </lineage>
</organism>
<feature type="compositionally biased region" description="Basic and acidic residues" evidence="8">
    <location>
        <begin position="221"/>
        <end position="232"/>
    </location>
</feature>
<dbReference type="InterPro" id="IPR045149">
    <property type="entry name" value="OS-9-like"/>
</dbReference>
<evidence type="ECO:0000313" key="10">
    <source>
        <dbReference type="EMBL" id="VDL95793.1"/>
    </source>
</evidence>
<evidence type="ECO:0000256" key="8">
    <source>
        <dbReference type="SAM" id="MobiDB-lite"/>
    </source>
</evidence>
<reference evidence="10 11" key="2">
    <citation type="submission" date="2018-11" db="EMBL/GenBank/DDBJ databases">
        <authorList>
            <consortium name="Pathogen Informatics"/>
        </authorList>
    </citation>
    <scope>NUCLEOTIDE SEQUENCE [LARGE SCALE GENOMIC DNA]</scope>
    <source>
        <strain evidence="10 11">NST_G2</strain>
    </source>
</reference>
<comment type="function">
    <text evidence="5">Probable lectin that binds selectively to improperly folded lumenal proteins. May function in endoplasmic reticulum quality control and endoplasmic reticulum-associated degradation (ERAD) of both non-glycosylated proteins and glycoproteins.</text>
</comment>
<reference evidence="12" key="1">
    <citation type="submission" date="2016-06" db="UniProtKB">
        <authorList>
            <consortium name="WormBaseParasite"/>
        </authorList>
    </citation>
    <scope>IDENTIFICATION</scope>
</reference>
<feature type="region of interest" description="Disordered" evidence="8">
    <location>
        <begin position="201"/>
        <end position="245"/>
    </location>
</feature>
<dbReference type="STRING" id="70667.A0A183SYW0"/>
<dbReference type="Proteomes" id="UP000275846">
    <property type="component" value="Unassembled WGS sequence"/>
</dbReference>
<evidence type="ECO:0000259" key="9">
    <source>
        <dbReference type="PROSITE" id="PS51914"/>
    </source>
</evidence>
<dbReference type="AlphaFoldDB" id="A0A183SYW0"/>
<gene>
    <name evidence="10" type="ORF">SSLN_LOCUS9408</name>
</gene>
<dbReference type="GO" id="GO:0030970">
    <property type="term" value="P:retrograde protein transport, ER to cytosol"/>
    <property type="evidence" value="ECO:0007669"/>
    <property type="project" value="TreeGrafter"/>
</dbReference>
<evidence type="ECO:0000256" key="3">
    <source>
        <dbReference type="ARBA" id="ARBA00022824"/>
    </source>
</evidence>
<protein>
    <recommendedName>
        <fullName evidence="6">Endoplasmic reticulum lectin 1</fullName>
    </recommendedName>
    <alternativeName>
        <fullName evidence="7">ER lectin</fullName>
    </alternativeName>
</protein>